<dbReference type="NCBIfam" id="TIGR03438">
    <property type="entry name" value="egtD_ergothio"/>
    <property type="match status" value="1"/>
</dbReference>
<dbReference type="InterPro" id="IPR019257">
    <property type="entry name" value="MeTrfase_dom"/>
</dbReference>
<dbReference type="InterPro" id="IPR051128">
    <property type="entry name" value="EgtD_Methyltrsf_superfamily"/>
</dbReference>
<dbReference type="Pfam" id="PF10017">
    <property type="entry name" value="Methyltransf_33"/>
    <property type="match status" value="1"/>
</dbReference>
<keyword evidence="1 9" id="KW-0489">Methyltransferase</keyword>
<evidence type="ECO:0000313" key="10">
    <source>
        <dbReference type="Proteomes" id="UP000638918"/>
    </source>
</evidence>
<evidence type="ECO:0000259" key="6">
    <source>
        <dbReference type="Pfam" id="PF03781"/>
    </source>
</evidence>
<comment type="pathway">
    <text evidence="5">Amino-acid biosynthesis; ergothioneine biosynthesis.</text>
</comment>
<dbReference type="Pfam" id="PF03781">
    <property type="entry name" value="FGE-sulfatase"/>
    <property type="match status" value="2"/>
</dbReference>
<dbReference type="SUPFAM" id="SSF53335">
    <property type="entry name" value="S-adenosyl-L-methionine-dependent methyltransferases"/>
    <property type="match status" value="1"/>
</dbReference>
<name>A0ABR8QX80_9CAUL</name>
<evidence type="ECO:0000259" key="8">
    <source>
        <dbReference type="Pfam" id="PF12867"/>
    </source>
</evidence>
<dbReference type="PANTHER" id="PTHR43397:SF1">
    <property type="entry name" value="ERGOTHIONEINE BIOSYNTHESIS PROTEIN 1"/>
    <property type="match status" value="1"/>
</dbReference>
<dbReference type="EMBL" id="JACSQU010000001">
    <property type="protein sequence ID" value="MBD7940126.1"/>
    <property type="molecule type" value="Genomic_DNA"/>
</dbReference>
<evidence type="ECO:0000313" key="9">
    <source>
        <dbReference type="EMBL" id="MBD7940126.1"/>
    </source>
</evidence>
<gene>
    <name evidence="9" type="primary">egtD</name>
    <name evidence="9" type="ORF">H9656_01865</name>
</gene>
<evidence type="ECO:0000256" key="1">
    <source>
        <dbReference type="ARBA" id="ARBA00022603"/>
    </source>
</evidence>
<feature type="domain" description="Sulfatase-modifying factor enzyme-like" evidence="6">
    <location>
        <begin position="331"/>
        <end position="401"/>
    </location>
</feature>
<feature type="domain" description="Histidine-specific methyltransferase SAM-dependent" evidence="7">
    <location>
        <begin position="420"/>
        <end position="718"/>
    </location>
</feature>
<evidence type="ECO:0000256" key="3">
    <source>
        <dbReference type="ARBA" id="ARBA00023002"/>
    </source>
</evidence>
<dbReference type="Gene3D" id="3.90.1580.10">
    <property type="entry name" value="paralog of FGE (formylglycine-generating enzyme)"/>
    <property type="match status" value="2"/>
</dbReference>
<evidence type="ECO:0000259" key="7">
    <source>
        <dbReference type="Pfam" id="PF10017"/>
    </source>
</evidence>
<sequence length="721" mass="80297">MGSMQQTTAAAVGDLERYQQTRSVLPALAASLTDEDLQAQSMAEASPGKWHLGHVSWFFETMLLHGPGYQPINPQLGRVFNSYYEALGERIARSDRGLITRPSRAEVMAYREEVDRRMGARLADASAPFGELERYLFELGLNHEQQHQELFLMDILHLMSHSPLDPAAYEQEPRFATLQAPRGGWQAFEGGLVEIGDAAESFAFDNERPAHRVWLEPFDLAADLTTNGEWLAFMDDGGYARPDLWLSDGWATVQDRGWTAPLYWRREQDGGWTVMTLAGRRPVDPSAPVRHVSFYEADAFARWSGRRLPTEAEWEHAACSRPEAFSNLETEVWQWTATAYGPYPGFRPTEGTAAEYNGKFMANQMVLRGGAFATAPGHARPTYRNFFYPDQRWAFTGVRLASDSRVATRRGEGDDEHEAFRRDLVAGLAARPKSLPPKWFYDARGSDLFEAITRLPEYYPTRQEAALLRRVAPQWAGRFGAGAVLVELGSGASEKTRIVLDAAPDLAAYIPIDISPTALEDAAARLRQAYPALKVLPLVGDFEHLGVLPPEAGLGRRVGFFPGSTIGNLTPETAERLLRGARDMLGPDAQFILGVDLIKEPSILVPAYDDAQGVTARFNLNVLARANRDLGTDFDLDGFAHRAVWNEAEARMEMHLEALRPMTVRLDKLVFRFAQGETIHTESSRKFDEARVRALAEAAGWRVEAFEVSDAPRVALALLAS</sequence>
<dbReference type="GO" id="GO:0052706">
    <property type="term" value="F:L-histidine N(alpha)-methyltransferase activity"/>
    <property type="evidence" value="ECO:0007669"/>
    <property type="project" value="UniProtKB-EC"/>
</dbReference>
<dbReference type="Proteomes" id="UP000638918">
    <property type="component" value="Unassembled WGS sequence"/>
</dbReference>
<dbReference type="InterPro" id="IPR016187">
    <property type="entry name" value="CTDL_fold"/>
</dbReference>
<keyword evidence="10" id="KW-1185">Reference proteome</keyword>
<dbReference type="NCBIfam" id="TIGR03440">
    <property type="entry name" value="egtB_TIGR03440"/>
    <property type="match status" value="1"/>
</dbReference>
<keyword evidence="2 9" id="KW-0808">Transferase</keyword>
<accession>A0ABR8QX80</accession>
<dbReference type="InterPro" id="IPR024775">
    <property type="entry name" value="DinB-like"/>
</dbReference>
<dbReference type="InterPro" id="IPR005532">
    <property type="entry name" value="SUMF_dom"/>
</dbReference>
<organism evidence="9 10">
    <name type="scientific">Brevundimonas guildfordensis</name>
    <dbReference type="NCBI Taxonomy" id="2762241"/>
    <lineage>
        <taxon>Bacteria</taxon>
        <taxon>Pseudomonadati</taxon>
        <taxon>Pseudomonadota</taxon>
        <taxon>Alphaproteobacteria</taxon>
        <taxon>Caulobacterales</taxon>
        <taxon>Caulobacteraceae</taxon>
        <taxon>Brevundimonas</taxon>
    </lineage>
</organism>
<dbReference type="RefSeq" id="WP_191742583.1">
    <property type="nucleotide sequence ID" value="NZ_JACSQU010000001.1"/>
</dbReference>
<feature type="domain" description="Sulfatase-modifying factor enzyme-like" evidence="6">
    <location>
        <begin position="189"/>
        <end position="318"/>
    </location>
</feature>
<dbReference type="Pfam" id="PF12867">
    <property type="entry name" value="DinB_2"/>
    <property type="match status" value="1"/>
</dbReference>
<dbReference type="EC" id="2.1.1.44" evidence="9"/>
<dbReference type="Gene3D" id="3.40.50.150">
    <property type="entry name" value="Vaccinia Virus protein VP39"/>
    <property type="match status" value="1"/>
</dbReference>
<keyword evidence="3" id="KW-0560">Oxidoreductase</keyword>
<dbReference type="InterPro" id="IPR035094">
    <property type="entry name" value="EgtD"/>
</dbReference>
<keyword evidence="4" id="KW-0408">Iron</keyword>
<evidence type="ECO:0000256" key="5">
    <source>
        <dbReference type="ARBA" id="ARBA00037882"/>
    </source>
</evidence>
<dbReference type="InterPro" id="IPR042095">
    <property type="entry name" value="SUMF_sf"/>
</dbReference>
<dbReference type="SUPFAM" id="SSF109854">
    <property type="entry name" value="DinB/YfiT-like putative metalloenzymes"/>
    <property type="match status" value="1"/>
</dbReference>
<dbReference type="SUPFAM" id="SSF56436">
    <property type="entry name" value="C-type lectin-like"/>
    <property type="match status" value="1"/>
</dbReference>
<protein>
    <submittedName>
        <fullName evidence="9">L-histidine N(Alpha)-methyltransferase</fullName>
        <ecNumber evidence="9">2.1.1.44</ecNumber>
    </submittedName>
</protein>
<evidence type="ECO:0000256" key="4">
    <source>
        <dbReference type="ARBA" id="ARBA00023004"/>
    </source>
</evidence>
<dbReference type="InterPro" id="IPR034660">
    <property type="entry name" value="DinB/YfiT-like"/>
</dbReference>
<dbReference type="GO" id="GO:0032259">
    <property type="term" value="P:methylation"/>
    <property type="evidence" value="ECO:0007669"/>
    <property type="project" value="UniProtKB-KW"/>
</dbReference>
<dbReference type="PANTHER" id="PTHR43397">
    <property type="entry name" value="ERGOTHIONEINE BIOSYNTHESIS PROTEIN 1"/>
    <property type="match status" value="1"/>
</dbReference>
<dbReference type="InterPro" id="IPR017806">
    <property type="entry name" value="EgtB"/>
</dbReference>
<dbReference type="InterPro" id="IPR029063">
    <property type="entry name" value="SAM-dependent_MTases_sf"/>
</dbReference>
<evidence type="ECO:0000256" key="2">
    <source>
        <dbReference type="ARBA" id="ARBA00022679"/>
    </source>
</evidence>
<reference evidence="9 10" key="1">
    <citation type="submission" date="2020-08" db="EMBL/GenBank/DDBJ databases">
        <title>A Genomic Blueprint of the Chicken Gut Microbiome.</title>
        <authorList>
            <person name="Gilroy R."/>
            <person name="Ravi A."/>
            <person name="Getino M."/>
            <person name="Pursley I."/>
            <person name="Horton D.L."/>
            <person name="Alikhan N.-F."/>
            <person name="Baker D."/>
            <person name="Gharbi K."/>
            <person name="Hall N."/>
            <person name="Watson M."/>
            <person name="Adriaenssens E.M."/>
            <person name="Foster-Nyarko E."/>
            <person name="Jarju S."/>
            <person name="Secka A."/>
            <person name="Antonio M."/>
            <person name="Oren A."/>
            <person name="Chaudhuri R."/>
            <person name="La Ragione R.M."/>
            <person name="Hildebrand F."/>
            <person name="Pallen M.J."/>
        </authorList>
    </citation>
    <scope>NUCLEOTIDE SEQUENCE [LARGE SCALE GENOMIC DNA]</scope>
    <source>
        <strain evidence="9 10">Sa3CVA3</strain>
    </source>
</reference>
<comment type="caution">
    <text evidence="9">The sequence shown here is derived from an EMBL/GenBank/DDBJ whole genome shotgun (WGS) entry which is preliminary data.</text>
</comment>
<feature type="domain" description="DinB-like" evidence="8">
    <location>
        <begin position="18"/>
        <end position="161"/>
    </location>
</feature>
<proteinExistence type="predicted"/>